<evidence type="ECO:0000256" key="3">
    <source>
        <dbReference type="SAM" id="MobiDB-lite"/>
    </source>
</evidence>
<evidence type="ECO:0000256" key="2">
    <source>
        <dbReference type="ARBA" id="ARBA00023295"/>
    </source>
</evidence>
<dbReference type="GO" id="GO:0005975">
    <property type="term" value="P:carbohydrate metabolic process"/>
    <property type="evidence" value="ECO:0007669"/>
    <property type="project" value="InterPro"/>
</dbReference>
<protein>
    <recommendedName>
        <fullName evidence="5">GH16 domain-containing protein</fullName>
    </recommendedName>
</protein>
<evidence type="ECO:0000313" key="6">
    <source>
        <dbReference type="EMBL" id="KAK7311607.1"/>
    </source>
</evidence>
<evidence type="ECO:0000256" key="4">
    <source>
        <dbReference type="SAM" id="SignalP"/>
    </source>
</evidence>
<feature type="compositionally biased region" description="Gly residues" evidence="3">
    <location>
        <begin position="156"/>
        <end position="165"/>
    </location>
</feature>
<evidence type="ECO:0000313" key="7">
    <source>
        <dbReference type="Proteomes" id="UP001359559"/>
    </source>
</evidence>
<dbReference type="EMBL" id="JAYKXN010000002">
    <property type="protein sequence ID" value="KAK7311607.1"/>
    <property type="molecule type" value="Genomic_DNA"/>
</dbReference>
<evidence type="ECO:0000259" key="5">
    <source>
        <dbReference type="Pfam" id="PF00722"/>
    </source>
</evidence>
<reference evidence="6 7" key="1">
    <citation type="submission" date="2024-01" db="EMBL/GenBank/DDBJ databases">
        <title>The genomes of 5 underutilized Papilionoideae crops provide insights into root nodulation and disease resistance.</title>
        <authorList>
            <person name="Yuan L."/>
        </authorList>
    </citation>
    <scope>NUCLEOTIDE SEQUENCE [LARGE SCALE GENOMIC DNA]</scope>
    <source>
        <strain evidence="6">LY-2023</strain>
        <tissue evidence="6">Leaf</tissue>
    </source>
</reference>
<proteinExistence type="predicted"/>
<dbReference type="Pfam" id="PF00722">
    <property type="entry name" value="Glyco_hydro_16"/>
    <property type="match status" value="1"/>
</dbReference>
<dbReference type="Gene3D" id="2.60.120.200">
    <property type="match status" value="1"/>
</dbReference>
<name>A0AAN9K677_CLITE</name>
<feature type="region of interest" description="Disordered" evidence="3">
    <location>
        <begin position="144"/>
        <end position="165"/>
    </location>
</feature>
<comment type="caution">
    <text evidence="6">The sequence shown here is derived from an EMBL/GenBank/DDBJ whole genome shotgun (WGS) entry which is preliminary data.</text>
</comment>
<keyword evidence="1" id="KW-0378">Hydrolase</keyword>
<dbReference type="InterPro" id="IPR000757">
    <property type="entry name" value="Beta-glucanase-like"/>
</dbReference>
<accession>A0AAN9K677</accession>
<dbReference type="GO" id="GO:0004553">
    <property type="term" value="F:hydrolase activity, hydrolyzing O-glycosyl compounds"/>
    <property type="evidence" value="ECO:0007669"/>
    <property type="project" value="InterPro"/>
</dbReference>
<keyword evidence="2" id="KW-0326">Glycosidase</keyword>
<dbReference type="PANTHER" id="PTHR31062">
    <property type="entry name" value="XYLOGLUCAN ENDOTRANSGLUCOSYLASE/HYDROLASE PROTEIN 8-RELATED"/>
    <property type="match status" value="1"/>
</dbReference>
<feature type="chain" id="PRO_5043038902" description="GH16 domain-containing protein" evidence="4">
    <location>
        <begin position="30"/>
        <end position="165"/>
    </location>
</feature>
<dbReference type="AlphaFoldDB" id="A0AAN9K677"/>
<dbReference type="InterPro" id="IPR044791">
    <property type="entry name" value="Beta-glucanase/XTH"/>
</dbReference>
<feature type="domain" description="GH16" evidence="5">
    <location>
        <begin position="32"/>
        <end position="94"/>
    </location>
</feature>
<sequence>MGVSMAKLEKVVVALLICAVAPNIIQVDADFSKSMYLTWGVQHASILGEDLHLVLDKTSRSAAQSKRSFLFGSIEMLIKPVPGNSAGTVTAYYGEETWHARNREMGTLVVLSNTEGTMEILDRAFRCRQGHGVLVTTNDDVEESGTIGSDRFQGRQSGGTGGVMG</sequence>
<evidence type="ECO:0000256" key="1">
    <source>
        <dbReference type="ARBA" id="ARBA00022801"/>
    </source>
</evidence>
<gene>
    <name evidence="6" type="ORF">RJT34_09860</name>
</gene>
<keyword evidence="4" id="KW-0732">Signal</keyword>
<organism evidence="6 7">
    <name type="scientific">Clitoria ternatea</name>
    <name type="common">Butterfly pea</name>
    <dbReference type="NCBI Taxonomy" id="43366"/>
    <lineage>
        <taxon>Eukaryota</taxon>
        <taxon>Viridiplantae</taxon>
        <taxon>Streptophyta</taxon>
        <taxon>Embryophyta</taxon>
        <taxon>Tracheophyta</taxon>
        <taxon>Spermatophyta</taxon>
        <taxon>Magnoliopsida</taxon>
        <taxon>eudicotyledons</taxon>
        <taxon>Gunneridae</taxon>
        <taxon>Pentapetalae</taxon>
        <taxon>rosids</taxon>
        <taxon>fabids</taxon>
        <taxon>Fabales</taxon>
        <taxon>Fabaceae</taxon>
        <taxon>Papilionoideae</taxon>
        <taxon>50 kb inversion clade</taxon>
        <taxon>NPAAA clade</taxon>
        <taxon>indigoferoid/millettioid clade</taxon>
        <taxon>Phaseoleae</taxon>
        <taxon>Clitoria</taxon>
    </lineage>
</organism>
<dbReference type="SUPFAM" id="SSF49899">
    <property type="entry name" value="Concanavalin A-like lectins/glucanases"/>
    <property type="match status" value="1"/>
</dbReference>
<feature type="signal peptide" evidence="4">
    <location>
        <begin position="1"/>
        <end position="29"/>
    </location>
</feature>
<dbReference type="InterPro" id="IPR013320">
    <property type="entry name" value="ConA-like_dom_sf"/>
</dbReference>
<keyword evidence="7" id="KW-1185">Reference proteome</keyword>
<dbReference type="Proteomes" id="UP001359559">
    <property type="component" value="Unassembled WGS sequence"/>
</dbReference>